<dbReference type="HOGENOM" id="CLU_2516925_0_0_1"/>
<dbReference type="Gramene" id="KQK87971">
    <property type="protein sequence ID" value="KQK87971"/>
    <property type="gene ID" value="SETIT_039143mg"/>
</dbReference>
<accession>K4AJS1</accession>
<reference evidence="1" key="2">
    <citation type="submission" date="2018-08" db="UniProtKB">
        <authorList>
            <consortium name="EnsemblPlants"/>
        </authorList>
    </citation>
    <scope>IDENTIFICATION</scope>
    <source>
        <strain evidence="1">Yugu1</strain>
    </source>
</reference>
<sequence>MKVRLAATYPDAFLDGRMMRCYLRHRVRVRRRAGCRCPRARHITVLAEGWPPETAPRPTKTTCGGGGIRIAGPHVHSLDWLLDCV</sequence>
<name>K4AJS1_SETIT</name>
<organism evidence="1 2">
    <name type="scientific">Setaria italica</name>
    <name type="common">Foxtail millet</name>
    <name type="synonym">Panicum italicum</name>
    <dbReference type="NCBI Taxonomy" id="4555"/>
    <lineage>
        <taxon>Eukaryota</taxon>
        <taxon>Viridiplantae</taxon>
        <taxon>Streptophyta</taxon>
        <taxon>Embryophyta</taxon>
        <taxon>Tracheophyta</taxon>
        <taxon>Spermatophyta</taxon>
        <taxon>Magnoliopsida</taxon>
        <taxon>Liliopsida</taxon>
        <taxon>Poales</taxon>
        <taxon>Poaceae</taxon>
        <taxon>PACMAD clade</taxon>
        <taxon>Panicoideae</taxon>
        <taxon>Panicodae</taxon>
        <taxon>Paniceae</taxon>
        <taxon>Cenchrinae</taxon>
        <taxon>Setaria</taxon>
    </lineage>
</organism>
<keyword evidence="2" id="KW-1185">Reference proteome</keyword>
<evidence type="ECO:0000313" key="2">
    <source>
        <dbReference type="Proteomes" id="UP000004995"/>
    </source>
</evidence>
<evidence type="ECO:0000313" key="1">
    <source>
        <dbReference type="EnsemblPlants" id="KQK87971"/>
    </source>
</evidence>
<protein>
    <submittedName>
        <fullName evidence="1">Uncharacterized protein</fullName>
    </submittedName>
</protein>
<dbReference type="EnsemblPlants" id="KQK87971">
    <property type="protein sequence ID" value="KQK87971"/>
    <property type="gene ID" value="SETIT_039143mg"/>
</dbReference>
<dbReference type="AlphaFoldDB" id="K4AJS1"/>
<dbReference type="Proteomes" id="UP000004995">
    <property type="component" value="Unassembled WGS sequence"/>
</dbReference>
<proteinExistence type="predicted"/>
<dbReference type="EMBL" id="AGNK02005466">
    <property type="status" value="NOT_ANNOTATED_CDS"/>
    <property type="molecule type" value="Genomic_DNA"/>
</dbReference>
<dbReference type="InParanoid" id="K4AJS1"/>
<reference evidence="2" key="1">
    <citation type="journal article" date="2012" name="Nat. Biotechnol.">
        <title>Reference genome sequence of the model plant Setaria.</title>
        <authorList>
            <person name="Bennetzen J.L."/>
            <person name="Schmutz J."/>
            <person name="Wang H."/>
            <person name="Percifield R."/>
            <person name="Hawkins J."/>
            <person name="Pontaroli A.C."/>
            <person name="Estep M."/>
            <person name="Feng L."/>
            <person name="Vaughn J.N."/>
            <person name="Grimwood J."/>
            <person name="Jenkins J."/>
            <person name="Barry K."/>
            <person name="Lindquist E."/>
            <person name="Hellsten U."/>
            <person name="Deshpande S."/>
            <person name="Wang X."/>
            <person name="Wu X."/>
            <person name="Mitros T."/>
            <person name="Triplett J."/>
            <person name="Yang X."/>
            <person name="Ye C.Y."/>
            <person name="Mauro-Herrera M."/>
            <person name="Wang L."/>
            <person name="Li P."/>
            <person name="Sharma M."/>
            <person name="Sharma R."/>
            <person name="Ronald P.C."/>
            <person name="Panaud O."/>
            <person name="Kellogg E.A."/>
            <person name="Brutnell T.P."/>
            <person name="Doust A.N."/>
            <person name="Tuskan G.A."/>
            <person name="Rokhsar D."/>
            <person name="Devos K.M."/>
        </authorList>
    </citation>
    <scope>NUCLEOTIDE SEQUENCE [LARGE SCALE GENOMIC DNA]</scope>
    <source>
        <strain evidence="2">cv. Yugu1</strain>
    </source>
</reference>